<feature type="region of interest" description="Disordered" evidence="1">
    <location>
        <begin position="1"/>
        <end position="27"/>
    </location>
</feature>
<reference evidence="3" key="1">
    <citation type="journal article" date="2017" name="Front. Plant Sci.">
        <title>Climate Clever Clovers: New Paradigm to Reduce the Environmental Footprint of Ruminants by Breeding Low Methanogenic Forages Utilizing Haplotype Variation.</title>
        <authorList>
            <person name="Kaur P."/>
            <person name="Appels R."/>
            <person name="Bayer P.E."/>
            <person name="Keeble-Gagnere G."/>
            <person name="Wang J."/>
            <person name="Hirakawa H."/>
            <person name="Shirasawa K."/>
            <person name="Vercoe P."/>
            <person name="Stefanova K."/>
            <person name="Durmic Z."/>
            <person name="Nichols P."/>
            <person name="Revell C."/>
            <person name="Isobe S.N."/>
            <person name="Edwards D."/>
            <person name="Erskine W."/>
        </authorList>
    </citation>
    <scope>NUCLEOTIDE SEQUENCE [LARGE SCALE GENOMIC DNA]</scope>
    <source>
        <strain evidence="3">cv. Daliak</strain>
    </source>
</reference>
<protein>
    <submittedName>
        <fullName evidence="2">Uncharacterized protein</fullName>
    </submittedName>
</protein>
<organism evidence="2 3">
    <name type="scientific">Trifolium subterraneum</name>
    <name type="common">Subterranean clover</name>
    <dbReference type="NCBI Taxonomy" id="3900"/>
    <lineage>
        <taxon>Eukaryota</taxon>
        <taxon>Viridiplantae</taxon>
        <taxon>Streptophyta</taxon>
        <taxon>Embryophyta</taxon>
        <taxon>Tracheophyta</taxon>
        <taxon>Spermatophyta</taxon>
        <taxon>Magnoliopsida</taxon>
        <taxon>eudicotyledons</taxon>
        <taxon>Gunneridae</taxon>
        <taxon>Pentapetalae</taxon>
        <taxon>rosids</taxon>
        <taxon>fabids</taxon>
        <taxon>Fabales</taxon>
        <taxon>Fabaceae</taxon>
        <taxon>Papilionoideae</taxon>
        <taxon>50 kb inversion clade</taxon>
        <taxon>NPAAA clade</taxon>
        <taxon>Hologalegina</taxon>
        <taxon>IRL clade</taxon>
        <taxon>Trifolieae</taxon>
        <taxon>Trifolium</taxon>
    </lineage>
</organism>
<feature type="compositionally biased region" description="Polar residues" evidence="1">
    <location>
        <begin position="1"/>
        <end position="10"/>
    </location>
</feature>
<keyword evidence="3" id="KW-1185">Reference proteome</keyword>
<accession>A0A2Z6M8R3</accession>
<evidence type="ECO:0000313" key="2">
    <source>
        <dbReference type="EMBL" id="GAU28251.1"/>
    </source>
</evidence>
<evidence type="ECO:0000313" key="3">
    <source>
        <dbReference type="Proteomes" id="UP000242715"/>
    </source>
</evidence>
<gene>
    <name evidence="2" type="ORF">TSUD_118580</name>
</gene>
<dbReference type="Proteomes" id="UP000242715">
    <property type="component" value="Unassembled WGS sequence"/>
</dbReference>
<dbReference type="OrthoDB" id="1748967at2759"/>
<proteinExistence type="predicted"/>
<evidence type="ECO:0000256" key="1">
    <source>
        <dbReference type="SAM" id="MobiDB-lite"/>
    </source>
</evidence>
<name>A0A2Z6M8R3_TRISU</name>
<dbReference type="AlphaFoldDB" id="A0A2Z6M8R3"/>
<sequence length="265" mass="31528">MKKTFSTNSATRRDSYYPRQPPSPIFHHRSAGFHPNNRHLPTHPRLPTFTINLRFNHRTHRRDLRRDDLESLIKKCKPNPDNFTFNTNESIAVSLNFNQKTDAINAVIWFWQSRLSVNSNRIHDFTPEFITNSDNVELDVRLRNLFVSHVKELMNGKEVNRWIEEWDRLLKEINHVNSLLSKSYQIRVQEENIDRKKVLDGEKNLIERRLKEFESAMECILKYLEENGNVVDLKKVCLFMLIGGKFFSKYIINSRVVQYKLEEVL</sequence>
<dbReference type="EMBL" id="DF973370">
    <property type="protein sequence ID" value="GAU28251.1"/>
    <property type="molecule type" value="Genomic_DNA"/>
</dbReference>